<feature type="compositionally biased region" description="Basic residues" evidence="1">
    <location>
        <begin position="16"/>
        <end position="29"/>
    </location>
</feature>
<dbReference type="EMBL" id="ACUX02000008">
    <property type="protein sequence ID" value="EEZ60976.1"/>
    <property type="molecule type" value="Genomic_DNA"/>
</dbReference>
<evidence type="ECO:0000313" key="3">
    <source>
        <dbReference type="Proteomes" id="UP000006001"/>
    </source>
</evidence>
<keyword evidence="3" id="KW-1185">Reference proteome</keyword>
<feature type="compositionally biased region" description="Basic and acidic residues" evidence="1">
    <location>
        <begin position="1"/>
        <end position="13"/>
    </location>
</feature>
<dbReference type="Proteomes" id="UP000006001">
    <property type="component" value="Unassembled WGS sequence"/>
</dbReference>
<dbReference type="AlphaFoldDB" id="D0WHN2"/>
<sequence length="49" mass="5599">MVEKRCSPHDESHAFASRKTRRLALSSPHRHHFRLACERSAGWSTSSPP</sequence>
<name>D0WHN2_SLAES</name>
<gene>
    <name evidence="2" type="ORF">HMPREF0762_01351</name>
</gene>
<feature type="region of interest" description="Disordered" evidence="1">
    <location>
        <begin position="1"/>
        <end position="29"/>
    </location>
</feature>
<evidence type="ECO:0000256" key="1">
    <source>
        <dbReference type="SAM" id="MobiDB-lite"/>
    </source>
</evidence>
<dbReference type="STRING" id="649764.HMPREF0762_01351"/>
<dbReference type="HOGENOM" id="CLU_3140738_0_0_11"/>
<accession>D0WHN2</accession>
<protein>
    <submittedName>
        <fullName evidence="2">Uncharacterized protein</fullName>
    </submittedName>
</protein>
<proteinExistence type="predicted"/>
<evidence type="ECO:0000313" key="2">
    <source>
        <dbReference type="EMBL" id="EEZ60976.1"/>
    </source>
</evidence>
<reference evidence="2" key="1">
    <citation type="submission" date="2009-10" db="EMBL/GenBank/DDBJ databases">
        <authorList>
            <person name="Weinstock G."/>
            <person name="Sodergren E."/>
            <person name="Clifton S."/>
            <person name="Fulton L."/>
            <person name="Fulton B."/>
            <person name="Courtney L."/>
            <person name="Fronick C."/>
            <person name="Harrison M."/>
            <person name="Strong C."/>
            <person name="Farmer C."/>
            <person name="Delahaunty K."/>
            <person name="Markovic C."/>
            <person name="Hall O."/>
            <person name="Minx P."/>
            <person name="Tomlinson C."/>
            <person name="Mitreva M."/>
            <person name="Nelson J."/>
            <person name="Hou S."/>
            <person name="Wollam A."/>
            <person name="Pepin K.H."/>
            <person name="Johnson M."/>
            <person name="Bhonagiri V."/>
            <person name="Nash W.E."/>
            <person name="Warren W."/>
            <person name="Chinwalla A."/>
            <person name="Mardis E.R."/>
            <person name="Wilson R.K."/>
        </authorList>
    </citation>
    <scope>NUCLEOTIDE SEQUENCE [LARGE SCALE GENOMIC DNA]</scope>
    <source>
        <strain evidence="2">ATCC 700122</strain>
    </source>
</reference>
<comment type="caution">
    <text evidence="2">The sequence shown here is derived from an EMBL/GenBank/DDBJ whole genome shotgun (WGS) entry which is preliminary data.</text>
</comment>
<organism evidence="2 3">
    <name type="scientific">Slackia exigua (strain ATCC 700122 / DSM 15923 / CIP 105133 / JCM 11022 / KCTC 5966 / S-7)</name>
    <dbReference type="NCBI Taxonomy" id="649764"/>
    <lineage>
        <taxon>Bacteria</taxon>
        <taxon>Bacillati</taxon>
        <taxon>Actinomycetota</taxon>
        <taxon>Coriobacteriia</taxon>
        <taxon>Eggerthellales</taxon>
        <taxon>Eggerthellaceae</taxon>
        <taxon>Slackia</taxon>
    </lineage>
</organism>